<protein>
    <submittedName>
        <fullName evidence="2">Uncharacterized protein</fullName>
    </submittedName>
</protein>
<reference evidence="2" key="1">
    <citation type="submission" date="2021-02" db="EMBL/GenBank/DDBJ databases">
        <authorList>
            <person name="Nowell W R."/>
        </authorList>
    </citation>
    <scope>NUCLEOTIDE SEQUENCE</scope>
</reference>
<evidence type="ECO:0000313" key="3">
    <source>
        <dbReference type="EMBL" id="CAF1188810.1"/>
    </source>
</evidence>
<evidence type="ECO:0000313" key="4">
    <source>
        <dbReference type="Proteomes" id="UP000663854"/>
    </source>
</evidence>
<dbReference type="Proteomes" id="UP000663854">
    <property type="component" value="Unassembled WGS sequence"/>
</dbReference>
<dbReference type="AlphaFoldDB" id="A0A814ISU8"/>
<evidence type="ECO:0000256" key="1">
    <source>
        <dbReference type="SAM" id="MobiDB-lite"/>
    </source>
</evidence>
<feature type="region of interest" description="Disordered" evidence="1">
    <location>
        <begin position="1"/>
        <end position="129"/>
    </location>
</feature>
<feature type="compositionally biased region" description="Low complexity" evidence="1">
    <location>
        <begin position="81"/>
        <end position="91"/>
    </location>
</feature>
<organism evidence="2 4">
    <name type="scientific">Rotaria sordida</name>
    <dbReference type="NCBI Taxonomy" id="392033"/>
    <lineage>
        <taxon>Eukaryota</taxon>
        <taxon>Metazoa</taxon>
        <taxon>Spiralia</taxon>
        <taxon>Gnathifera</taxon>
        <taxon>Rotifera</taxon>
        <taxon>Eurotatoria</taxon>
        <taxon>Bdelloidea</taxon>
        <taxon>Philodinida</taxon>
        <taxon>Philodinidae</taxon>
        <taxon>Rotaria</taxon>
    </lineage>
</organism>
<keyword evidence="5" id="KW-1185">Reference proteome</keyword>
<evidence type="ECO:0000313" key="5">
    <source>
        <dbReference type="Proteomes" id="UP000663870"/>
    </source>
</evidence>
<feature type="compositionally biased region" description="Polar residues" evidence="1">
    <location>
        <begin position="18"/>
        <end position="39"/>
    </location>
</feature>
<comment type="caution">
    <text evidence="2">The sequence shown here is derived from an EMBL/GenBank/DDBJ whole genome shotgun (WGS) entry which is preliminary data.</text>
</comment>
<dbReference type="EMBL" id="CAJNOL010000754">
    <property type="protein sequence ID" value="CAF1188810.1"/>
    <property type="molecule type" value="Genomic_DNA"/>
</dbReference>
<evidence type="ECO:0000313" key="2">
    <source>
        <dbReference type="EMBL" id="CAF1027516.1"/>
    </source>
</evidence>
<feature type="compositionally biased region" description="Acidic residues" evidence="1">
    <location>
        <begin position="101"/>
        <end position="113"/>
    </location>
</feature>
<feature type="compositionally biased region" description="Pro residues" evidence="1">
    <location>
        <begin position="71"/>
        <end position="80"/>
    </location>
</feature>
<proteinExistence type="predicted"/>
<feature type="compositionally biased region" description="Basic and acidic residues" evidence="1">
    <location>
        <begin position="42"/>
        <end position="55"/>
    </location>
</feature>
<dbReference type="EMBL" id="CAJNOH010000397">
    <property type="protein sequence ID" value="CAF1027516.1"/>
    <property type="molecule type" value="Genomic_DNA"/>
</dbReference>
<sequence>MPKRHLTVQNKDNEHEQQSSSILTRLSSKRANTNESITNKKPKIEEKHIDKENIPKRQTRQSTKSKEREPSPLPSPPTPPIEIIEPISDKPVNPPPPPPPEDTDDEFDNDEDEHLTLPIDDNDQGKDYPTNKEYLIYENARPNKQPLIISKTARYWTNKYRKVLRHVNPDAYGMYIHADFSCYGELEVIENCLLDLTKTIFIVQQGIFNYQRKPIDKVNYVLGFRRLETLTILLDYTDGISGIDDGDRFYAIMRVIGSCYITILRGLLPDIMFKKIETIDENLIKKLNKISKQIPNFKYVLEQALIIGHMFLTIADVCSAYTNILQIVYCNWVLIMDKISIDLNQKSIDKLMKALKHASEIDRNNLEYGDKESFDFLKELRSYKEDYGLGGDAHDISKWTRSERAAYSYQHFNPFENLFF</sequence>
<name>A0A814ISU8_9BILA</name>
<gene>
    <name evidence="3" type="ORF">JXQ802_LOCUS23757</name>
    <name evidence="2" type="ORF">PYM288_LOCUS15954</name>
</gene>
<dbReference type="Proteomes" id="UP000663870">
    <property type="component" value="Unassembled WGS sequence"/>
</dbReference>
<accession>A0A814ISU8</accession>